<dbReference type="AlphaFoldDB" id="A0A9J9QEP8"/>
<feature type="compositionally biased region" description="Low complexity" evidence="1">
    <location>
        <begin position="111"/>
        <end position="130"/>
    </location>
</feature>
<keyword evidence="2" id="KW-0732">Signal</keyword>
<sequence>MIFAATLVRRCTAGLALASLAGVAAAKLPPLSPEAQAKAAETAAKAAWSGKVDAYKLCQAQDRVVAHYRRTAPNAAPAVSAPACLDPGPFSYTPPEAKPLEAAGAHSPAGTATSPPNTAVPAAAASAPKS</sequence>
<evidence type="ECO:0000256" key="2">
    <source>
        <dbReference type="SAM" id="SignalP"/>
    </source>
</evidence>
<evidence type="ECO:0000313" key="4">
    <source>
        <dbReference type="Proteomes" id="UP000000450"/>
    </source>
</evidence>
<dbReference type="GeneID" id="84684183"/>
<evidence type="ECO:0000313" key="3">
    <source>
        <dbReference type="EMBL" id="ACM34221.1"/>
    </source>
</evidence>
<name>A0A9J9QEP8_ACIET</name>
<evidence type="ECO:0000256" key="1">
    <source>
        <dbReference type="SAM" id="MobiDB-lite"/>
    </source>
</evidence>
<reference evidence="3 4" key="1">
    <citation type="journal article" date="2010" name="J. Bacteriol.">
        <title>Completed genome sequence of the anaerobic iron-oxidizing bacterium Acidovorax ebreus strain TPSY.</title>
        <authorList>
            <person name="Byrne-Bailey K.G."/>
            <person name="Weber K.A."/>
            <person name="Chair A.H."/>
            <person name="Bose S."/>
            <person name="Knox T."/>
            <person name="Spanbauer T.L."/>
            <person name="Chertkov O."/>
            <person name="Coates J.D."/>
        </authorList>
    </citation>
    <scope>NUCLEOTIDE SEQUENCE [LARGE SCALE GENOMIC DNA]</scope>
    <source>
        <strain evidence="3 4">TPSY</strain>
    </source>
</reference>
<organism evidence="3 4">
    <name type="scientific">Acidovorax ebreus (strain TPSY)</name>
    <name type="common">Diaphorobacter sp. (strain TPSY)</name>
    <dbReference type="NCBI Taxonomy" id="535289"/>
    <lineage>
        <taxon>Bacteria</taxon>
        <taxon>Pseudomonadati</taxon>
        <taxon>Pseudomonadota</taxon>
        <taxon>Betaproteobacteria</taxon>
        <taxon>Burkholderiales</taxon>
        <taxon>Comamonadaceae</taxon>
        <taxon>Diaphorobacter</taxon>
    </lineage>
</organism>
<feature type="region of interest" description="Disordered" evidence="1">
    <location>
        <begin position="90"/>
        <end position="130"/>
    </location>
</feature>
<protein>
    <submittedName>
        <fullName evidence="3">Uncharacterized protein</fullName>
    </submittedName>
</protein>
<keyword evidence="4" id="KW-1185">Reference proteome</keyword>
<accession>A0A9J9QEP8</accession>
<dbReference type="Proteomes" id="UP000000450">
    <property type="component" value="Chromosome"/>
</dbReference>
<proteinExistence type="predicted"/>
<gene>
    <name evidence="3" type="ordered locus">Dtpsy_2787</name>
</gene>
<dbReference type="EMBL" id="CP001392">
    <property type="protein sequence ID" value="ACM34221.1"/>
    <property type="molecule type" value="Genomic_DNA"/>
</dbReference>
<feature type="chain" id="PRO_5039932958" evidence="2">
    <location>
        <begin position="27"/>
        <end position="130"/>
    </location>
</feature>
<dbReference type="KEGG" id="dia:Dtpsy_2787"/>
<feature type="signal peptide" evidence="2">
    <location>
        <begin position="1"/>
        <end position="26"/>
    </location>
</feature>
<dbReference type="RefSeq" id="WP_015914106.1">
    <property type="nucleotide sequence ID" value="NC_011992.1"/>
</dbReference>